<sequence length="185" mass="20646">MGKCYCWACKCCSSPFDSRSRNLTICYSIQHERKEKLGDRIVVLQQLVSPYGKTDTASVLLEAVQYIRFLHEQFKVSPSNGAPSALVSLIGHRQYRRCASDFYYFLQSSICMKQPAYGILELLSSVLILKCFVGLPREGKNNNNAACIGDMGIIGAQKHDYCFLWILPGMGLSLSGAVFLLQLLS</sequence>
<dbReference type="PANTHER" id="PTHR16223">
    <property type="entry name" value="TRANSCRIPTION FACTOR BHLH83-RELATED"/>
    <property type="match status" value="1"/>
</dbReference>
<dbReference type="SUPFAM" id="SSF47459">
    <property type="entry name" value="HLH, helix-loop-helix DNA-binding domain"/>
    <property type="match status" value="1"/>
</dbReference>
<dbReference type="InterPro" id="IPR011598">
    <property type="entry name" value="bHLH_dom"/>
</dbReference>
<dbReference type="PROSITE" id="PS50888">
    <property type="entry name" value="BHLH"/>
    <property type="match status" value="1"/>
</dbReference>
<dbReference type="GO" id="GO:0046983">
    <property type="term" value="F:protein dimerization activity"/>
    <property type="evidence" value="ECO:0007669"/>
    <property type="project" value="InterPro"/>
</dbReference>
<accession>A0AAD3RXF8</accession>
<keyword evidence="6" id="KW-1133">Transmembrane helix</keyword>
<evidence type="ECO:0000313" key="9">
    <source>
        <dbReference type="Proteomes" id="UP001279734"/>
    </source>
</evidence>
<name>A0AAD3RXF8_NEPGR</name>
<evidence type="ECO:0000256" key="6">
    <source>
        <dbReference type="SAM" id="Phobius"/>
    </source>
</evidence>
<evidence type="ECO:0000256" key="4">
    <source>
        <dbReference type="ARBA" id="ARBA00023163"/>
    </source>
</evidence>
<evidence type="ECO:0000313" key="8">
    <source>
        <dbReference type="EMBL" id="GMH00094.1"/>
    </source>
</evidence>
<organism evidence="8 9">
    <name type="scientific">Nepenthes gracilis</name>
    <name type="common">Slender pitcher plant</name>
    <dbReference type="NCBI Taxonomy" id="150966"/>
    <lineage>
        <taxon>Eukaryota</taxon>
        <taxon>Viridiplantae</taxon>
        <taxon>Streptophyta</taxon>
        <taxon>Embryophyta</taxon>
        <taxon>Tracheophyta</taxon>
        <taxon>Spermatophyta</taxon>
        <taxon>Magnoliopsida</taxon>
        <taxon>eudicotyledons</taxon>
        <taxon>Gunneridae</taxon>
        <taxon>Pentapetalae</taxon>
        <taxon>Caryophyllales</taxon>
        <taxon>Nepenthaceae</taxon>
        <taxon>Nepenthes</taxon>
    </lineage>
</organism>
<feature type="transmembrane region" description="Helical" evidence="6">
    <location>
        <begin position="161"/>
        <end position="184"/>
    </location>
</feature>
<keyword evidence="3" id="KW-0238">DNA-binding</keyword>
<proteinExistence type="predicted"/>
<keyword evidence="9" id="KW-1185">Reference proteome</keyword>
<keyword evidence="4" id="KW-0804">Transcription</keyword>
<evidence type="ECO:0000256" key="3">
    <source>
        <dbReference type="ARBA" id="ARBA00023125"/>
    </source>
</evidence>
<dbReference type="AlphaFoldDB" id="A0AAD3RXF8"/>
<dbReference type="GO" id="GO:0005634">
    <property type="term" value="C:nucleus"/>
    <property type="evidence" value="ECO:0007669"/>
    <property type="project" value="UniProtKB-SubCell"/>
</dbReference>
<comment type="caution">
    <text evidence="8">The sequence shown here is derived from an EMBL/GenBank/DDBJ whole genome shotgun (WGS) entry which is preliminary data.</text>
</comment>
<protein>
    <recommendedName>
        <fullName evidence="7">BHLH domain-containing protein</fullName>
    </recommendedName>
</protein>
<gene>
    <name evidence="8" type="ORF">Nepgr_001933</name>
</gene>
<keyword evidence="6" id="KW-0812">Transmembrane</keyword>
<dbReference type="PANTHER" id="PTHR16223:SF249">
    <property type="entry name" value="TRANSCRIPTION FACTOR BHLH154"/>
    <property type="match status" value="1"/>
</dbReference>
<dbReference type="InterPro" id="IPR036638">
    <property type="entry name" value="HLH_DNA-bd_sf"/>
</dbReference>
<reference evidence="8" key="1">
    <citation type="submission" date="2023-05" db="EMBL/GenBank/DDBJ databases">
        <title>Nepenthes gracilis genome sequencing.</title>
        <authorList>
            <person name="Fukushima K."/>
        </authorList>
    </citation>
    <scope>NUCLEOTIDE SEQUENCE</scope>
    <source>
        <strain evidence="8">SING2019-196</strain>
    </source>
</reference>
<keyword evidence="6" id="KW-0472">Membrane</keyword>
<dbReference type="Gene3D" id="4.10.280.10">
    <property type="entry name" value="Helix-loop-helix DNA-binding domain"/>
    <property type="match status" value="1"/>
</dbReference>
<dbReference type="GO" id="GO:0000981">
    <property type="term" value="F:DNA-binding transcription factor activity, RNA polymerase II-specific"/>
    <property type="evidence" value="ECO:0007669"/>
    <property type="project" value="TreeGrafter"/>
</dbReference>
<keyword evidence="2" id="KW-0805">Transcription regulation</keyword>
<dbReference type="InterPro" id="IPR045239">
    <property type="entry name" value="bHLH95_bHLH"/>
</dbReference>
<evidence type="ECO:0000256" key="1">
    <source>
        <dbReference type="ARBA" id="ARBA00004123"/>
    </source>
</evidence>
<evidence type="ECO:0000259" key="7">
    <source>
        <dbReference type="PROSITE" id="PS50888"/>
    </source>
</evidence>
<evidence type="ECO:0000256" key="5">
    <source>
        <dbReference type="ARBA" id="ARBA00023242"/>
    </source>
</evidence>
<dbReference type="GO" id="GO:0000978">
    <property type="term" value="F:RNA polymerase II cis-regulatory region sequence-specific DNA binding"/>
    <property type="evidence" value="ECO:0007669"/>
    <property type="project" value="TreeGrafter"/>
</dbReference>
<dbReference type="EMBL" id="BSYO01000001">
    <property type="protein sequence ID" value="GMH00094.1"/>
    <property type="molecule type" value="Genomic_DNA"/>
</dbReference>
<evidence type="ECO:0000256" key="2">
    <source>
        <dbReference type="ARBA" id="ARBA00023015"/>
    </source>
</evidence>
<dbReference type="CDD" id="cd11393">
    <property type="entry name" value="bHLH_AtbHLH_like"/>
    <property type="match status" value="1"/>
</dbReference>
<feature type="domain" description="BHLH" evidence="7">
    <location>
        <begin position="21"/>
        <end position="70"/>
    </location>
</feature>
<comment type="subcellular location">
    <subcellularLocation>
        <location evidence="1">Nucleus</location>
    </subcellularLocation>
</comment>
<dbReference type="InterPro" id="IPR045843">
    <property type="entry name" value="IND-like"/>
</dbReference>
<keyword evidence="5" id="KW-0539">Nucleus</keyword>
<dbReference type="Proteomes" id="UP001279734">
    <property type="component" value="Unassembled WGS sequence"/>
</dbReference>